<protein>
    <submittedName>
        <fullName evidence="1">Uncharacterized protein</fullName>
    </submittedName>
</protein>
<evidence type="ECO:0000313" key="2">
    <source>
        <dbReference type="Proteomes" id="UP000003860"/>
    </source>
</evidence>
<reference evidence="1" key="2">
    <citation type="submission" date="2011-01" db="EMBL/GenBank/DDBJ databases">
        <title>The Non-contiguous Finished genome of Clostridium papyrosolvens.</title>
        <authorList>
            <person name="Lucas S."/>
            <person name="Copeland A."/>
            <person name="Lapidus A."/>
            <person name="Cheng J.-F."/>
            <person name="Goodwin L."/>
            <person name="Pitluck S."/>
            <person name="Misra M."/>
            <person name="Chertkov O."/>
            <person name="Detter J.C."/>
            <person name="Han C."/>
            <person name="Tapia R."/>
            <person name="Land M."/>
            <person name="Hauser L."/>
            <person name="Kyrpides N."/>
            <person name="Ivanova N."/>
            <person name="Pagani I."/>
            <person name="Mouttaki H."/>
            <person name="He Z."/>
            <person name="Zhou J."/>
            <person name="Hemme C.L."/>
            <person name="Woyke T."/>
        </authorList>
    </citation>
    <scope>NUCLEOTIDE SEQUENCE [LARGE SCALE GENOMIC DNA]</scope>
    <source>
        <strain evidence="1">DSM 2782</strain>
    </source>
</reference>
<dbReference type="AlphaFoldDB" id="F1T8J2"/>
<dbReference type="Pfam" id="PF19553">
    <property type="entry name" value="DUF6076"/>
    <property type="match status" value="1"/>
</dbReference>
<accession>F1T8J2</accession>
<evidence type="ECO:0000313" key="1">
    <source>
        <dbReference type="EMBL" id="EGD49790.1"/>
    </source>
</evidence>
<gene>
    <name evidence="1" type="ORF">Cpap_4233</name>
</gene>
<dbReference type="InterPro" id="IPR045722">
    <property type="entry name" value="DUF6076"/>
</dbReference>
<dbReference type="Proteomes" id="UP000003860">
    <property type="component" value="Unassembled WGS sequence"/>
</dbReference>
<name>F1T8J2_9FIRM</name>
<organism evidence="1 2">
    <name type="scientific">Ruminiclostridium papyrosolvens DSM 2782</name>
    <dbReference type="NCBI Taxonomy" id="588581"/>
    <lineage>
        <taxon>Bacteria</taxon>
        <taxon>Bacillati</taxon>
        <taxon>Bacillota</taxon>
        <taxon>Clostridia</taxon>
        <taxon>Eubacteriales</taxon>
        <taxon>Oscillospiraceae</taxon>
        <taxon>Ruminiclostridium</taxon>
    </lineage>
</organism>
<dbReference type="EMBL" id="ACXX02000001">
    <property type="protein sequence ID" value="EGD49790.1"/>
    <property type="molecule type" value="Genomic_DNA"/>
</dbReference>
<proteinExistence type="predicted"/>
<reference evidence="1" key="1">
    <citation type="submission" date="2009-07" db="EMBL/GenBank/DDBJ databases">
        <authorList>
            <consortium name="US DOE Joint Genome Institute (JGI-PGF)"/>
            <person name="Lucas S."/>
            <person name="Copeland A."/>
            <person name="Lapidus A."/>
            <person name="Glavina del Rio T."/>
            <person name="Tice H."/>
            <person name="Bruce D."/>
            <person name="Goodwin L."/>
            <person name="Pitluck S."/>
            <person name="Larimer F."/>
            <person name="Land M.L."/>
            <person name="Mouttaki H."/>
            <person name="He Z."/>
            <person name="Zhou J."/>
            <person name="Hemme C.L."/>
        </authorList>
    </citation>
    <scope>NUCLEOTIDE SEQUENCE</scope>
    <source>
        <strain evidence="1">DSM 2782</strain>
    </source>
</reference>
<dbReference type="STRING" id="588581.Cpap_4233"/>
<sequence>MPYYLIEYLDEMLFFEFAEMLKNGQYFVLSDKRKRNFCDRPFEGKRTCKQVGAKLFFEKGVEADTFLLQYLIEYNKVYSRRYRAAGKYAGEQFKSWSAAASQARRDYVEGKISGVEMLARVRVD</sequence>
<comment type="caution">
    <text evidence="1">The sequence shown here is derived from an EMBL/GenBank/DDBJ whole genome shotgun (WGS) entry which is preliminary data.</text>
</comment>
<keyword evidence="2" id="KW-1185">Reference proteome</keyword>
<dbReference type="RefSeq" id="WP_004616760.1">
    <property type="nucleotide sequence ID" value="NZ_ACXX02000001.1"/>
</dbReference>